<evidence type="ECO:0000313" key="10">
    <source>
        <dbReference type="Proteomes" id="UP000461768"/>
    </source>
</evidence>
<dbReference type="EMBL" id="WAGX01000005">
    <property type="protein sequence ID" value="KAB1437457.1"/>
    <property type="molecule type" value="Genomic_DNA"/>
</dbReference>
<accession>A0A7V7QIV8</accession>
<evidence type="ECO:0000256" key="6">
    <source>
        <dbReference type="ARBA" id="ARBA00022840"/>
    </source>
</evidence>
<evidence type="ECO:0000259" key="8">
    <source>
        <dbReference type="PROSITE" id="PS50893"/>
    </source>
</evidence>
<dbReference type="InterPro" id="IPR003593">
    <property type="entry name" value="AAA+_ATPase"/>
</dbReference>
<dbReference type="PANTHER" id="PTHR43297">
    <property type="entry name" value="OLIGOPEPTIDE TRANSPORT ATP-BINDING PROTEIN APPD"/>
    <property type="match status" value="1"/>
</dbReference>
<dbReference type="GO" id="GO:0016887">
    <property type="term" value="F:ATP hydrolysis activity"/>
    <property type="evidence" value="ECO:0007669"/>
    <property type="project" value="InterPro"/>
</dbReference>
<keyword evidence="6 9" id="KW-0067">ATP-binding</keyword>
<organism evidence="9 10">
    <name type="scientific">Candidatus Galacturonatibacter soehngenii</name>
    <dbReference type="NCBI Taxonomy" id="2307010"/>
    <lineage>
        <taxon>Bacteria</taxon>
        <taxon>Bacillati</taxon>
        <taxon>Bacillota</taxon>
        <taxon>Clostridia</taxon>
        <taxon>Lachnospirales</taxon>
        <taxon>Lachnospiraceae</taxon>
        <taxon>Candidatus Galacturonatibacter</taxon>
    </lineage>
</organism>
<evidence type="ECO:0000256" key="2">
    <source>
        <dbReference type="ARBA" id="ARBA00005417"/>
    </source>
</evidence>
<evidence type="ECO:0000313" key="9">
    <source>
        <dbReference type="EMBL" id="KAB1437457.1"/>
    </source>
</evidence>
<keyword evidence="7" id="KW-0472">Membrane</keyword>
<protein>
    <submittedName>
        <fullName evidence="9">ABC transporter ATP-binding protein</fullName>
    </submittedName>
</protein>
<dbReference type="Pfam" id="PF00005">
    <property type="entry name" value="ABC_tran"/>
    <property type="match status" value="1"/>
</dbReference>
<keyword evidence="3" id="KW-0813">Transport</keyword>
<dbReference type="OrthoDB" id="9806285at2"/>
<feature type="domain" description="ABC transporter" evidence="8">
    <location>
        <begin position="5"/>
        <end position="250"/>
    </location>
</feature>
<proteinExistence type="inferred from homology"/>
<dbReference type="Proteomes" id="UP000461768">
    <property type="component" value="Unassembled WGS sequence"/>
</dbReference>
<name>A0A7V7QIV8_9FIRM</name>
<evidence type="ECO:0000256" key="5">
    <source>
        <dbReference type="ARBA" id="ARBA00022741"/>
    </source>
</evidence>
<evidence type="ECO:0000256" key="1">
    <source>
        <dbReference type="ARBA" id="ARBA00004202"/>
    </source>
</evidence>
<evidence type="ECO:0000256" key="3">
    <source>
        <dbReference type="ARBA" id="ARBA00022448"/>
    </source>
</evidence>
<keyword evidence="4" id="KW-1003">Cell membrane</keyword>
<dbReference type="SMART" id="SM00382">
    <property type="entry name" value="AAA"/>
    <property type="match status" value="1"/>
</dbReference>
<comment type="caution">
    <text evidence="9">The sequence shown here is derived from an EMBL/GenBank/DDBJ whole genome shotgun (WGS) entry which is preliminary data.</text>
</comment>
<reference evidence="9 10" key="2">
    <citation type="submission" date="2020-02" db="EMBL/GenBank/DDBJ databases">
        <title>Candidatus Galacturonibacter soehngenii shows hetero-acetogenic catabolism of galacturonic acid but lacks a canonical carbon monoxide dehydrogenase/acetyl-CoA synthase complex.</title>
        <authorList>
            <person name="Diender M."/>
            <person name="Stouten G.R."/>
            <person name="Petersen J.F."/>
            <person name="Nielsen P.H."/>
            <person name="Dueholm M.S."/>
            <person name="Pronk J.T."/>
            <person name="Van Loosdrecht M.C.M."/>
        </authorList>
    </citation>
    <scope>NUCLEOTIDE SEQUENCE [LARGE SCALE GENOMIC DNA]</scope>
    <source>
        <strain evidence="9">GalUA</strain>
    </source>
</reference>
<keyword evidence="10" id="KW-1185">Reference proteome</keyword>
<evidence type="ECO:0000256" key="7">
    <source>
        <dbReference type="ARBA" id="ARBA00023136"/>
    </source>
</evidence>
<dbReference type="Gene3D" id="3.40.50.300">
    <property type="entry name" value="P-loop containing nucleotide triphosphate hydrolases"/>
    <property type="match status" value="1"/>
</dbReference>
<evidence type="ECO:0000256" key="4">
    <source>
        <dbReference type="ARBA" id="ARBA00022475"/>
    </source>
</evidence>
<dbReference type="RefSeq" id="WP_151143836.1">
    <property type="nucleotide sequence ID" value="NZ_WAGX01000005.1"/>
</dbReference>
<dbReference type="GO" id="GO:0005886">
    <property type="term" value="C:plasma membrane"/>
    <property type="evidence" value="ECO:0007669"/>
    <property type="project" value="UniProtKB-SubCell"/>
</dbReference>
<sequence>MSLLLKMEDVSIRYNEKQVVSDLNLTIKKGEILGIVGESGSGKSTIIKAALGLLDLGGKVDSGTIFYKDINLLQLSKKEYQQIRGTCLGSIPQDSKGSFCPVKTIEEHLYEALSKGKKESKLKVREEAIQILKQLNVSDAERFLESYPFQLSGGMNQRAAIMIAIMQKPCLLFADEPTSALDVISQKHVVTTLMKQRSLDTAMLIVTHNIGLATYMADQILVMKKGRIVEYGETKEVMSHPKDSYTKTLLAAVPRIKRGIE</sequence>
<dbReference type="AlphaFoldDB" id="A0A7V7QIV8"/>
<keyword evidence="5" id="KW-0547">Nucleotide-binding</keyword>
<dbReference type="InterPro" id="IPR003439">
    <property type="entry name" value="ABC_transporter-like_ATP-bd"/>
</dbReference>
<comment type="similarity">
    <text evidence="2">Belongs to the ABC transporter superfamily.</text>
</comment>
<dbReference type="PROSITE" id="PS50893">
    <property type="entry name" value="ABC_TRANSPORTER_2"/>
    <property type="match status" value="1"/>
</dbReference>
<dbReference type="InterPro" id="IPR050388">
    <property type="entry name" value="ABC_Ni/Peptide_Import"/>
</dbReference>
<reference evidence="9 10" key="1">
    <citation type="submission" date="2019-09" db="EMBL/GenBank/DDBJ databases">
        <authorList>
            <person name="Valk L.C."/>
        </authorList>
    </citation>
    <scope>NUCLEOTIDE SEQUENCE [LARGE SCALE GENOMIC DNA]</scope>
    <source>
        <strain evidence="9">GalUA</strain>
    </source>
</reference>
<dbReference type="GO" id="GO:0005524">
    <property type="term" value="F:ATP binding"/>
    <property type="evidence" value="ECO:0007669"/>
    <property type="project" value="UniProtKB-KW"/>
</dbReference>
<dbReference type="InterPro" id="IPR027417">
    <property type="entry name" value="P-loop_NTPase"/>
</dbReference>
<dbReference type="SUPFAM" id="SSF52540">
    <property type="entry name" value="P-loop containing nucleoside triphosphate hydrolases"/>
    <property type="match status" value="1"/>
</dbReference>
<dbReference type="PANTHER" id="PTHR43297:SF2">
    <property type="entry name" value="DIPEPTIDE TRANSPORT ATP-BINDING PROTEIN DPPD"/>
    <property type="match status" value="1"/>
</dbReference>
<gene>
    <name evidence="9" type="ORF">F7O84_07545</name>
</gene>
<comment type="subcellular location">
    <subcellularLocation>
        <location evidence="1">Cell membrane</location>
        <topology evidence="1">Peripheral membrane protein</topology>
    </subcellularLocation>
</comment>
<dbReference type="CDD" id="cd03257">
    <property type="entry name" value="ABC_NikE_OppD_transporters"/>
    <property type="match status" value="1"/>
</dbReference>